<comment type="caution">
    <text evidence="3">The sequence shown here is derived from an EMBL/GenBank/DDBJ whole genome shotgun (WGS) entry which is preliminary data.</text>
</comment>
<dbReference type="InterPro" id="IPR019546">
    <property type="entry name" value="TAT_signal_bac_arc"/>
</dbReference>
<sequence length="491" mass="54292">MGSVTRRDFIKSSVAAGVGLALAGPHSRVLGANDQIRVAVVGVGGQGGGHMRYFHGCEGAKLVAICDADTRQMEGKAKAFEEKEGYKLRTYTDVRRLLEDKDIDVITSATPNHWHALVTIWACQAGKDVYIEKPASHNIWEGRKMVEAARKYNRIVQIGMQKRSSEAHPAAFEWIREGHIGKIQWVRGFCYKGRGPGTNGIVPGTNGPAPIPSTVDYNQWCGPADMVPLHRSQFHYVWHWMWNTGNGDIGNQGPHEMDIARWALGDPGLPRHAFSIGGRFGVGETGDVGETANTQIAFFDYKPAPLIFEVRGLPRKKDDRAMDHFRGTRVGDCVQCEGGYFPCDDGGGWIYDNDGKRIKQFSGRGGAGHHENFIKAVRSRKVSDLNGDIEVGHISAALCHMANTSHHLGKKASPDEIKTTIGDNAEMMDSFNRMLEHLAANEVDLEKEPITIGPMLTMDADKEQYVGEHSELANMFLKRNYREPFVVPESV</sequence>
<dbReference type="PANTHER" id="PTHR43818:SF5">
    <property type="entry name" value="OXIDOREDUCTASE FAMILY PROTEIN"/>
    <property type="match status" value="1"/>
</dbReference>
<dbReference type="InterPro" id="IPR006311">
    <property type="entry name" value="TAT_signal"/>
</dbReference>
<organism evidence="3 4">
    <name type="scientific">Anaerobaca lacustris</name>
    <dbReference type="NCBI Taxonomy" id="3044600"/>
    <lineage>
        <taxon>Bacteria</taxon>
        <taxon>Pseudomonadati</taxon>
        <taxon>Planctomycetota</taxon>
        <taxon>Phycisphaerae</taxon>
        <taxon>Sedimentisphaerales</taxon>
        <taxon>Anaerobacaceae</taxon>
        <taxon>Anaerobaca</taxon>
    </lineage>
</organism>
<proteinExistence type="predicted"/>
<evidence type="ECO:0000259" key="1">
    <source>
        <dbReference type="Pfam" id="PF01408"/>
    </source>
</evidence>
<dbReference type="Pfam" id="PF19051">
    <property type="entry name" value="GFO_IDH_MocA_C2"/>
    <property type="match status" value="1"/>
</dbReference>
<dbReference type="PANTHER" id="PTHR43818">
    <property type="entry name" value="BCDNA.GH03377"/>
    <property type="match status" value="1"/>
</dbReference>
<dbReference type="RefSeq" id="WP_349245131.1">
    <property type="nucleotide sequence ID" value="NZ_JASCXX010000012.1"/>
</dbReference>
<dbReference type="AlphaFoldDB" id="A0AAW6TVP3"/>
<name>A0AAW6TVP3_9BACT</name>
<keyword evidence="4" id="KW-1185">Reference proteome</keyword>
<dbReference type="Gene3D" id="3.40.50.720">
    <property type="entry name" value="NAD(P)-binding Rossmann-like Domain"/>
    <property type="match status" value="1"/>
</dbReference>
<dbReference type="EMBL" id="JASCXX010000012">
    <property type="protein sequence ID" value="MDI6449723.1"/>
    <property type="molecule type" value="Genomic_DNA"/>
</dbReference>
<evidence type="ECO:0000259" key="2">
    <source>
        <dbReference type="Pfam" id="PF19051"/>
    </source>
</evidence>
<reference evidence="3" key="1">
    <citation type="submission" date="2023-05" db="EMBL/GenBank/DDBJ databases">
        <title>Anaerotaeda fermentans gen. nov., sp. nov., a novel anaerobic planctomycete of the new family within the order Sedimentisphaerales isolated from Taman Peninsula, Russia.</title>
        <authorList>
            <person name="Khomyakova M.A."/>
            <person name="Merkel A.Y."/>
            <person name="Slobodkin A.I."/>
        </authorList>
    </citation>
    <scope>NUCLEOTIDE SEQUENCE</scope>
    <source>
        <strain evidence="3">M17dextr</strain>
    </source>
</reference>
<gene>
    <name evidence="3" type="ORF">QJ522_11760</name>
</gene>
<dbReference type="InterPro" id="IPR036291">
    <property type="entry name" value="NAD(P)-bd_dom_sf"/>
</dbReference>
<evidence type="ECO:0000313" key="4">
    <source>
        <dbReference type="Proteomes" id="UP001431776"/>
    </source>
</evidence>
<dbReference type="SUPFAM" id="SSF51735">
    <property type="entry name" value="NAD(P)-binding Rossmann-fold domains"/>
    <property type="match status" value="1"/>
</dbReference>
<dbReference type="NCBIfam" id="TIGR01409">
    <property type="entry name" value="TAT_signal_seq"/>
    <property type="match status" value="1"/>
</dbReference>
<dbReference type="SUPFAM" id="SSF55347">
    <property type="entry name" value="Glyceraldehyde-3-phosphate dehydrogenase-like, C-terminal domain"/>
    <property type="match status" value="1"/>
</dbReference>
<evidence type="ECO:0000313" key="3">
    <source>
        <dbReference type="EMBL" id="MDI6449723.1"/>
    </source>
</evidence>
<accession>A0AAW6TVP3</accession>
<dbReference type="PROSITE" id="PS51318">
    <property type="entry name" value="TAT"/>
    <property type="match status" value="1"/>
</dbReference>
<feature type="domain" description="Gfo/Idh/MocA-like oxidoreductase bacterial type C-terminal" evidence="2">
    <location>
        <begin position="208"/>
        <end position="265"/>
    </location>
</feature>
<dbReference type="InterPro" id="IPR000683">
    <property type="entry name" value="Gfo/Idh/MocA-like_OxRdtase_N"/>
</dbReference>
<dbReference type="Gene3D" id="3.30.360.10">
    <property type="entry name" value="Dihydrodipicolinate Reductase, domain 2"/>
    <property type="match status" value="1"/>
</dbReference>
<dbReference type="GO" id="GO:0000166">
    <property type="term" value="F:nucleotide binding"/>
    <property type="evidence" value="ECO:0007669"/>
    <property type="project" value="InterPro"/>
</dbReference>
<dbReference type="InterPro" id="IPR043906">
    <property type="entry name" value="Gfo/Idh/MocA_OxRdtase_bact_C"/>
</dbReference>
<feature type="domain" description="Gfo/Idh/MocA-like oxidoreductase N-terminal" evidence="1">
    <location>
        <begin position="36"/>
        <end position="159"/>
    </location>
</feature>
<dbReference type="Pfam" id="PF01408">
    <property type="entry name" value="GFO_IDH_MocA"/>
    <property type="match status" value="1"/>
</dbReference>
<dbReference type="InterPro" id="IPR050463">
    <property type="entry name" value="Gfo/Idh/MocA_oxidrdct_glycsds"/>
</dbReference>
<protein>
    <submittedName>
        <fullName evidence="3">Gfo/Idh/MocA family oxidoreductase</fullName>
    </submittedName>
</protein>
<dbReference type="Proteomes" id="UP001431776">
    <property type="component" value="Unassembled WGS sequence"/>
</dbReference>